<keyword evidence="7" id="KW-1185">Reference proteome</keyword>
<protein>
    <submittedName>
        <fullName evidence="6">YbfB/YjiJ family MFS transporter</fullName>
    </submittedName>
</protein>
<evidence type="ECO:0000256" key="2">
    <source>
        <dbReference type="ARBA" id="ARBA00022989"/>
    </source>
</evidence>
<evidence type="ECO:0000313" key="6">
    <source>
        <dbReference type="EMBL" id="MCJ8151962.1"/>
    </source>
</evidence>
<feature type="transmembrane region" description="Helical" evidence="4">
    <location>
        <begin position="209"/>
        <end position="233"/>
    </location>
</feature>
<dbReference type="EMBL" id="JAKVIN010000013">
    <property type="protein sequence ID" value="MCJ8151962.1"/>
    <property type="molecule type" value="Genomic_DNA"/>
</dbReference>
<feature type="transmembrane region" description="Helical" evidence="4">
    <location>
        <begin position="132"/>
        <end position="155"/>
    </location>
</feature>
<dbReference type="Gene3D" id="1.20.1250.20">
    <property type="entry name" value="MFS general substrate transporter like domains"/>
    <property type="match status" value="1"/>
</dbReference>
<feature type="transmembrane region" description="Helical" evidence="4">
    <location>
        <begin position="76"/>
        <end position="94"/>
    </location>
</feature>
<keyword evidence="2 4" id="KW-1133">Transmembrane helix</keyword>
<evidence type="ECO:0000259" key="5">
    <source>
        <dbReference type="PROSITE" id="PS50850"/>
    </source>
</evidence>
<feature type="transmembrane region" description="Helical" evidence="4">
    <location>
        <begin position="42"/>
        <end position="64"/>
    </location>
</feature>
<keyword evidence="1 4" id="KW-0812">Transmembrane</keyword>
<feature type="domain" description="Major facilitator superfamily (MFS) profile" evidence="5">
    <location>
        <begin position="3"/>
        <end position="384"/>
    </location>
</feature>
<reference evidence="6 7" key="1">
    <citation type="submission" date="2022-02" db="EMBL/GenBank/DDBJ databases">
        <title>Shinella B3.7 sp. nov., isolated from Sediment (Zhairuo Island).</title>
        <authorList>
            <person name="Chen G."/>
        </authorList>
    </citation>
    <scope>NUCLEOTIDE SEQUENCE [LARGE SCALE GENOMIC DNA]</scope>
    <source>
        <strain evidence="6 7">B3.7</strain>
        <plasmid evidence="6">unnamed</plasmid>
    </source>
</reference>
<dbReference type="SUPFAM" id="SSF103473">
    <property type="entry name" value="MFS general substrate transporter"/>
    <property type="match status" value="1"/>
</dbReference>
<keyword evidence="6" id="KW-0614">Plasmid</keyword>
<feature type="transmembrane region" description="Helical" evidence="4">
    <location>
        <begin position="167"/>
        <end position="186"/>
    </location>
</feature>
<feature type="transmembrane region" description="Helical" evidence="4">
    <location>
        <begin position="239"/>
        <end position="260"/>
    </location>
</feature>
<dbReference type="InterPro" id="IPR020846">
    <property type="entry name" value="MFS_dom"/>
</dbReference>
<feature type="transmembrane region" description="Helical" evidence="4">
    <location>
        <begin position="272"/>
        <end position="290"/>
    </location>
</feature>
<accession>A0ABT0CTU1</accession>
<sequence length="384" mass="39913">MNPFAKISLLALGPALGLGIARFAYGLLLPPMKADLGISYAQAGWLNTINAVGYILGAMTAALVARRLGTARTYSLGAIFTVLTVLALGVVQGFEALSLFRLLSGVSGAWIFVAGGVIAAEAAAEHPGKSGVLIGIFYAGAGFGVAFTGLVVPKWLEHFGPSSWRDVWLLLGVLGALFAVAGYMATPPDWTRAERSVEGSVYGPFGHKWILGGYIAFGAGSIAYMTFIVAFLTSSSQPAWHISAFWVSIGISSMTAPWLWSPLIARLRHAHAFTILVGISAAGAIIPLISTSFPAAIASAVVFGAVFFVVVAATTDFIRRNVEISNTTSAIGTFTVAFGTGQTLGPLVIGRIIDAYGSLTAGLAAGCAFICLGSALALFQRDQK</sequence>
<evidence type="ECO:0000313" key="7">
    <source>
        <dbReference type="Proteomes" id="UP001201844"/>
    </source>
</evidence>
<evidence type="ECO:0000256" key="1">
    <source>
        <dbReference type="ARBA" id="ARBA00022692"/>
    </source>
</evidence>
<dbReference type="InterPro" id="IPR036259">
    <property type="entry name" value="MFS_trans_sf"/>
</dbReference>
<geneLocation type="plasmid" evidence="6">
    <name>unnamed</name>
</geneLocation>
<feature type="transmembrane region" description="Helical" evidence="4">
    <location>
        <begin position="296"/>
        <end position="318"/>
    </location>
</feature>
<feature type="transmembrane region" description="Helical" evidence="4">
    <location>
        <begin position="330"/>
        <end position="353"/>
    </location>
</feature>
<dbReference type="PROSITE" id="PS50850">
    <property type="entry name" value="MFS"/>
    <property type="match status" value="1"/>
</dbReference>
<dbReference type="Proteomes" id="UP001201844">
    <property type="component" value="Unassembled WGS sequence"/>
</dbReference>
<dbReference type="RefSeq" id="WP_241605635.1">
    <property type="nucleotide sequence ID" value="NZ_JAKVIN010000013.1"/>
</dbReference>
<dbReference type="PANTHER" id="PTHR23537:SF1">
    <property type="entry name" value="SUGAR TRANSPORTER"/>
    <property type="match status" value="1"/>
</dbReference>
<dbReference type="InterPro" id="IPR010645">
    <property type="entry name" value="MFS_4"/>
</dbReference>
<comment type="caution">
    <text evidence="6">The sequence shown here is derived from an EMBL/GenBank/DDBJ whole genome shotgun (WGS) entry which is preliminary data.</text>
</comment>
<proteinExistence type="predicted"/>
<organism evidence="6 7">
    <name type="scientific">Shinella sedimenti</name>
    <dbReference type="NCBI Taxonomy" id="2919913"/>
    <lineage>
        <taxon>Bacteria</taxon>
        <taxon>Pseudomonadati</taxon>
        <taxon>Pseudomonadota</taxon>
        <taxon>Alphaproteobacteria</taxon>
        <taxon>Hyphomicrobiales</taxon>
        <taxon>Rhizobiaceae</taxon>
        <taxon>Shinella</taxon>
    </lineage>
</organism>
<dbReference type="Pfam" id="PF06779">
    <property type="entry name" value="MFS_4"/>
    <property type="match status" value="1"/>
</dbReference>
<keyword evidence="3 4" id="KW-0472">Membrane</keyword>
<evidence type="ECO:0000256" key="4">
    <source>
        <dbReference type="SAM" id="Phobius"/>
    </source>
</evidence>
<dbReference type="PANTHER" id="PTHR23537">
    <property type="match status" value="1"/>
</dbReference>
<evidence type="ECO:0000256" key="3">
    <source>
        <dbReference type="ARBA" id="ARBA00023136"/>
    </source>
</evidence>
<feature type="transmembrane region" description="Helical" evidence="4">
    <location>
        <begin position="100"/>
        <end position="120"/>
    </location>
</feature>
<feature type="transmembrane region" description="Helical" evidence="4">
    <location>
        <begin position="359"/>
        <end position="379"/>
    </location>
</feature>
<name>A0ABT0CTU1_9HYPH</name>
<gene>
    <name evidence="6" type="ORF">MKI86_22780</name>
</gene>